<evidence type="ECO:0000313" key="8">
    <source>
        <dbReference type="Proteomes" id="UP000294746"/>
    </source>
</evidence>
<proteinExistence type="inferred from homology"/>
<accession>A0A4R2RSG2</accession>
<keyword evidence="8" id="KW-1185">Reference proteome</keyword>
<sequence length="124" mass="13019">MRLFLLLGSINMALSIALGAFGAHGLKDKVAEKMIANWNTGAHYHMIHALGMLVVGILLSKVQSSGMLTASGWLMLVGVVLFSGSLYVMAVTGVTKLGAITPIGGLAFIVAWVLVAVAVYKQFS</sequence>
<comment type="caution">
    <text evidence="7">The sequence shown here is derived from an EMBL/GenBank/DDBJ whole genome shotgun (WGS) entry which is preliminary data.</text>
</comment>
<feature type="transmembrane region" description="Helical" evidence="6">
    <location>
        <begin position="72"/>
        <end position="93"/>
    </location>
</feature>
<keyword evidence="4 6" id="KW-1133">Transmembrane helix</keyword>
<reference evidence="7 8" key="1">
    <citation type="submission" date="2019-03" db="EMBL/GenBank/DDBJ databases">
        <title>Genomic Encyclopedia of Type Strains, Phase IV (KMG-IV): sequencing the most valuable type-strain genomes for metagenomic binning, comparative biology and taxonomic classification.</title>
        <authorList>
            <person name="Goeker M."/>
        </authorList>
    </citation>
    <scope>NUCLEOTIDE SEQUENCE [LARGE SCALE GENOMIC DNA]</scope>
    <source>
        <strain evidence="7 8">DSM 46831</strain>
    </source>
</reference>
<keyword evidence="5 6" id="KW-0472">Membrane</keyword>
<keyword evidence="3 6" id="KW-0812">Transmembrane</keyword>
<evidence type="ECO:0000313" key="7">
    <source>
        <dbReference type="EMBL" id="TCP66273.1"/>
    </source>
</evidence>
<feature type="transmembrane region" description="Helical" evidence="6">
    <location>
        <begin position="43"/>
        <end position="60"/>
    </location>
</feature>
<dbReference type="Proteomes" id="UP000294746">
    <property type="component" value="Unassembled WGS sequence"/>
</dbReference>
<protein>
    <submittedName>
        <fullName evidence="7">Uncharacterized membrane protein YgdD (TMEM256/DUF423 family)</fullName>
    </submittedName>
</protein>
<dbReference type="RefSeq" id="WP_131849111.1">
    <property type="nucleotide sequence ID" value="NZ_SLXV01000025.1"/>
</dbReference>
<comment type="subcellular location">
    <subcellularLocation>
        <location evidence="1">Membrane</location>
        <topology evidence="1">Multi-pass membrane protein</topology>
    </subcellularLocation>
</comment>
<dbReference type="AlphaFoldDB" id="A0A4R2RSG2"/>
<evidence type="ECO:0000256" key="4">
    <source>
        <dbReference type="ARBA" id="ARBA00022989"/>
    </source>
</evidence>
<evidence type="ECO:0000256" key="2">
    <source>
        <dbReference type="ARBA" id="ARBA00009694"/>
    </source>
</evidence>
<dbReference type="EMBL" id="SLXV01000025">
    <property type="protein sequence ID" value="TCP66273.1"/>
    <property type="molecule type" value="Genomic_DNA"/>
</dbReference>
<evidence type="ECO:0000256" key="3">
    <source>
        <dbReference type="ARBA" id="ARBA00022692"/>
    </source>
</evidence>
<dbReference type="PANTHER" id="PTHR43461">
    <property type="entry name" value="TRANSMEMBRANE PROTEIN 256"/>
    <property type="match status" value="1"/>
</dbReference>
<evidence type="ECO:0000256" key="5">
    <source>
        <dbReference type="ARBA" id="ARBA00023136"/>
    </source>
</evidence>
<dbReference type="GO" id="GO:0005886">
    <property type="term" value="C:plasma membrane"/>
    <property type="evidence" value="ECO:0007669"/>
    <property type="project" value="TreeGrafter"/>
</dbReference>
<comment type="similarity">
    <text evidence="2">Belongs to the UPF0382 family.</text>
</comment>
<evidence type="ECO:0000256" key="1">
    <source>
        <dbReference type="ARBA" id="ARBA00004141"/>
    </source>
</evidence>
<gene>
    <name evidence="7" type="ORF">EDD57_12523</name>
</gene>
<evidence type="ECO:0000256" key="6">
    <source>
        <dbReference type="SAM" id="Phobius"/>
    </source>
</evidence>
<dbReference type="Pfam" id="PF04241">
    <property type="entry name" value="DUF423"/>
    <property type="match status" value="1"/>
</dbReference>
<dbReference type="OrthoDB" id="9802121at2"/>
<dbReference type="InterPro" id="IPR006696">
    <property type="entry name" value="DUF423"/>
</dbReference>
<dbReference type="PANTHER" id="PTHR43461:SF1">
    <property type="entry name" value="TRANSMEMBRANE PROTEIN 256"/>
    <property type="match status" value="1"/>
</dbReference>
<name>A0A4R2RSG2_9BACL</name>
<feature type="transmembrane region" description="Helical" evidence="6">
    <location>
        <begin position="99"/>
        <end position="120"/>
    </location>
</feature>
<organism evidence="7 8">
    <name type="scientific">Baia soyae</name>
    <dbReference type="NCBI Taxonomy" id="1544746"/>
    <lineage>
        <taxon>Bacteria</taxon>
        <taxon>Bacillati</taxon>
        <taxon>Bacillota</taxon>
        <taxon>Bacilli</taxon>
        <taxon>Bacillales</taxon>
        <taxon>Thermoactinomycetaceae</taxon>
        <taxon>Baia</taxon>
    </lineage>
</organism>